<comment type="catalytic activity">
    <reaction evidence="14">
        <text>[GlcNAc-(1-&gt;4)-Mur2Ac(oyl-L-Ala-gamma-D-Glu-L-Lys-D-Ala-D-Ala)](n)-di-trans,octa-cis-undecaprenyl diphosphate + beta-D-GlcNAc-(1-&gt;4)-Mur2Ac(oyl-L-Ala-gamma-D-Glu-L-Lys-D-Ala-D-Ala)-di-trans,octa-cis-undecaprenyl diphosphate = [GlcNAc-(1-&gt;4)-Mur2Ac(oyl-L-Ala-gamma-D-Glu-L-Lys-D-Ala-D-Ala)](n+1)-di-trans,octa-cis-undecaprenyl diphosphate + di-trans,octa-cis-undecaprenyl diphosphate + H(+)</text>
        <dbReference type="Rhea" id="RHEA:23708"/>
        <dbReference type="Rhea" id="RHEA-COMP:9602"/>
        <dbReference type="Rhea" id="RHEA-COMP:9603"/>
        <dbReference type="ChEBI" id="CHEBI:15378"/>
        <dbReference type="ChEBI" id="CHEBI:58405"/>
        <dbReference type="ChEBI" id="CHEBI:60033"/>
        <dbReference type="ChEBI" id="CHEBI:78435"/>
        <dbReference type="EC" id="2.4.99.28"/>
    </reaction>
</comment>
<protein>
    <submittedName>
        <fullName evidence="20">Penicillin-binding protein</fullName>
    </submittedName>
</protein>
<comment type="pathway">
    <text evidence="1">Cell wall biogenesis; peptidoglycan biosynthesis.</text>
</comment>
<dbReference type="GO" id="GO:0008955">
    <property type="term" value="F:peptidoglycan glycosyltransferase activity"/>
    <property type="evidence" value="ECO:0007669"/>
    <property type="project" value="UniProtKB-EC"/>
</dbReference>
<dbReference type="SUPFAM" id="SSF56601">
    <property type="entry name" value="beta-lactamase/transpeptidase-like"/>
    <property type="match status" value="1"/>
</dbReference>
<keyword evidence="4" id="KW-0121">Carboxypeptidase</keyword>
<dbReference type="UniPathway" id="UPA00219"/>
<keyword evidence="6" id="KW-0328">Glycosyltransferase</keyword>
<comment type="caution">
    <text evidence="20">The sequence shown here is derived from an EMBL/GenBank/DDBJ whole genome shotgun (WGS) entry which is preliminary data.</text>
</comment>
<evidence type="ECO:0000256" key="14">
    <source>
        <dbReference type="ARBA" id="ARBA00049902"/>
    </source>
</evidence>
<dbReference type="GO" id="GO:0030288">
    <property type="term" value="C:outer membrane-bounded periplasmic space"/>
    <property type="evidence" value="ECO:0007669"/>
    <property type="project" value="TreeGrafter"/>
</dbReference>
<dbReference type="InterPro" id="IPR036950">
    <property type="entry name" value="PBP_transglycosylase"/>
</dbReference>
<evidence type="ECO:0000256" key="5">
    <source>
        <dbReference type="ARBA" id="ARBA00022670"/>
    </source>
</evidence>
<feature type="domain" description="Penicillin-binding protein transpeptidase" evidence="18">
    <location>
        <begin position="345"/>
        <end position="573"/>
    </location>
</feature>
<evidence type="ECO:0000256" key="6">
    <source>
        <dbReference type="ARBA" id="ARBA00022676"/>
    </source>
</evidence>
<evidence type="ECO:0000256" key="15">
    <source>
        <dbReference type="SAM" id="Coils"/>
    </source>
</evidence>
<dbReference type="PANTHER" id="PTHR32282">
    <property type="entry name" value="BINDING PROTEIN TRANSPEPTIDASE, PUTATIVE-RELATED"/>
    <property type="match status" value="1"/>
</dbReference>
<dbReference type="Pfam" id="PF00912">
    <property type="entry name" value="Transgly"/>
    <property type="match status" value="1"/>
</dbReference>
<evidence type="ECO:0000313" key="21">
    <source>
        <dbReference type="Proteomes" id="UP000198462"/>
    </source>
</evidence>
<dbReference type="Proteomes" id="UP000198462">
    <property type="component" value="Unassembled WGS sequence"/>
</dbReference>
<organism evidence="20 21">
    <name type="scientific">Pacificimonas flava</name>
    <dbReference type="NCBI Taxonomy" id="1234595"/>
    <lineage>
        <taxon>Bacteria</taxon>
        <taxon>Pseudomonadati</taxon>
        <taxon>Pseudomonadota</taxon>
        <taxon>Alphaproteobacteria</taxon>
        <taxon>Sphingomonadales</taxon>
        <taxon>Sphingosinicellaceae</taxon>
        <taxon>Pacificimonas</taxon>
    </lineage>
</organism>
<sequence>MFRRFFSRPQDDAAQAPDDPFAGAGDDLDYADDDAMAAEPPKWRRYALRGAAGAALALLLLFGILAWTAPLGKALEPLEEPAIVLEASDGTPIARRGQYKAEPVDLAELPPHVYNAFVAIEDRRFWGHWGIDPVGIARAAFTNVQEGGVVQGGSTITQQLAKTAFLSNERSLWRKAQEAVIALWLELWLTKEEILERYLSSVYFGEGAWGLRAASMTYFSKVPGDLTLGESAMLAGLMKAPSRLAPTQNYEAARERGKLVIAAMKEQELITDSEWNAARKAQMNPGRENLPVGSYFADWISPKAKERLRAGYGETRVRTTLDFDMQKAAQRILTDRLKSSSATQGALVAMRPDGRILAMVGGTDYETSAFNRAVQAKRQSGSAFKLFVYLAAMREGMNPNSMVEDAPVQLGDWTPSNYNDGYSGPITLEEAFAKSSNVAAARIADRVGVGAVKKAARDLGVESDLGDDLTIALGSSSTTLLEMTAAYAAVAAGRYPVEPYGIEEAEDESFGARLGRALGRKGGRLGEQEDMLRLLHAVMERGTGRRVNLAINAYGKTGTTQDNRDAVFIGFVPGLVVGVWVGNDDNSPTNGVTGSNVPADIWRQFVLAASPEARAAEERARRRAAVAARQRAEEEAAREERDRGMAIIGDIGDLIAGDSDAGRRLLERVMRGELSADAAADQIEREVDRMRDLSEEREEQLEDFEDEWREALETYEELGPEQ</sequence>
<evidence type="ECO:0000256" key="9">
    <source>
        <dbReference type="ARBA" id="ARBA00022960"/>
    </source>
</evidence>
<evidence type="ECO:0000256" key="10">
    <source>
        <dbReference type="ARBA" id="ARBA00022984"/>
    </source>
</evidence>
<keyword evidence="12" id="KW-0961">Cell wall biogenesis/degradation</keyword>
<feature type="domain" description="Glycosyl transferase family 51" evidence="19">
    <location>
        <begin position="90"/>
        <end position="265"/>
    </location>
</feature>
<evidence type="ECO:0000256" key="12">
    <source>
        <dbReference type="ARBA" id="ARBA00023316"/>
    </source>
</evidence>
<dbReference type="Gene3D" id="3.40.710.10">
    <property type="entry name" value="DD-peptidase/beta-lactamase superfamily"/>
    <property type="match status" value="1"/>
</dbReference>
<gene>
    <name evidence="20" type="ORF">B5C34_14010</name>
</gene>
<evidence type="ECO:0000256" key="11">
    <source>
        <dbReference type="ARBA" id="ARBA00023268"/>
    </source>
</evidence>
<evidence type="ECO:0000256" key="8">
    <source>
        <dbReference type="ARBA" id="ARBA00022801"/>
    </source>
</evidence>
<feature type="coiled-coil region" evidence="15">
    <location>
        <begin position="676"/>
        <end position="714"/>
    </location>
</feature>
<keyword evidence="7" id="KW-0808">Transferase</keyword>
<evidence type="ECO:0000259" key="19">
    <source>
        <dbReference type="Pfam" id="PF00912"/>
    </source>
</evidence>
<reference evidence="21" key="1">
    <citation type="submission" date="2017-05" db="EMBL/GenBank/DDBJ databases">
        <authorList>
            <person name="Lin X."/>
        </authorList>
    </citation>
    <scope>NUCLEOTIDE SEQUENCE [LARGE SCALE GENOMIC DNA]</scope>
    <source>
        <strain evidence="21">JLT2012</strain>
    </source>
</reference>
<keyword evidence="17" id="KW-0472">Membrane</keyword>
<evidence type="ECO:0000256" key="7">
    <source>
        <dbReference type="ARBA" id="ARBA00022679"/>
    </source>
</evidence>
<dbReference type="GO" id="GO:0008658">
    <property type="term" value="F:penicillin binding"/>
    <property type="evidence" value="ECO:0007669"/>
    <property type="project" value="InterPro"/>
</dbReference>
<dbReference type="EMBL" id="NFZT01000001">
    <property type="protein sequence ID" value="OWV34464.1"/>
    <property type="molecule type" value="Genomic_DNA"/>
</dbReference>
<evidence type="ECO:0000259" key="18">
    <source>
        <dbReference type="Pfam" id="PF00905"/>
    </source>
</evidence>
<dbReference type="Gene3D" id="1.10.3810.10">
    <property type="entry name" value="Biosynthetic peptidoglycan transglycosylase-like"/>
    <property type="match status" value="1"/>
</dbReference>
<keyword evidence="21" id="KW-1185">Reference proteome</keyword>
<dbReference type="GO" id="GO:0009252">
    <property type="term" value="P:peptidoglycan biosynthetic process"/>
    <property type="evidence" value="ECO:0007669"/>
    <property type="project" value="UniProtKB-UniPathway"/>
</dbReference>
<keyword evidence="8" id="KW-0378">Hydrolase</keyword>
<dbReference type="InterPro" id="IPR050396">
    <property type="entry name" value="Glycosyltr_51/Transpeptidase"/>
</dbReference>
<feature type="compositionally biased region" description="Low complexity" evidence="16">
    <location>
        <begin position="12"/>
        <end position="25"/>
    </location>
</feature>
<dbReference type="InterPro" id="IPR023346">
    <property type="entry name" value="Lysozyme-like_dom_sf"/>
</dbReference>
<proteinExistence type="inferred from homology"/>
<dbReference type="SUPFAM" id="SSF53955">
    <property type="entry name" value="Lysozyme-like"/>
    <property type="match status" value="1"/>
</dbReference>
<evidence type="ECO:0000256" key="3">
    <source>
        <dbReference type="ARBA" id="ARBA00007739"/>
    </source>
</evidence>
<feature type="transmembrane region" description="Helical" evidence="17">
    <location>
        <begin position="46"/>
        <end position="67"/>
    </location>
</feature>
<keyword evidence="17" id="KW-1133">Transmembrane helix</keyword>
<dbReference type="GO" id="GO:0009002">
    <property type="term" value="F:serine-type D-Ala-D-Ala carboxypeptidase activity"/>
    <property type="evidence" value="ECO:0007669"/>
    <property type="project" value="UniProtKB-EC"/>
</dbReference>
<evidence type="ECO:0000313" key="20">
    <source>
        <dbReference type="EMBL" id="OWV34464.1"/>
    </source>
</evidence>
<evidence type="ECO:0000256" key="16">
    <source>
        <dbReference type="SAM" id="MobiDB-lite"/>
    </source>
</evidence>
<dbReference type="GO" id="GO:0071555">
    <property type="term" value="P:cell wall organization"/>
    <property type="evidence" value="ECO:0007669"/>
    <property type="project" value="UniProtKB-KW"/>
</dbReference>
<dbReference type="GO" id="GO:0008360">
    <property type="term" value="P:regulation of cell shape"/>
    <property type="evidence" value="ECO:0007669"/>
    <property type="project" value="UniProtKB-KW"/>
</dbReference>
<feature type="region of interest" description="Disordered" evidence="16">
    <location>
        <begin position="1"/>
        <end position="25"/>
    </location>
</feature>
<keyword evidence="5" id="KW-0645">Protease</keyword>
<dbReference type="AlphaFoldDB" id="A0A219B8G6"/>
<dbReference type="NCBIfam" id="TIGR02074">
    <property type="entry name" value="PBP_1a_fam"/>
    <property type="match status" value="1"/>
</dbReference>
<comment type="similarity">
    <text evidence="2">In the C-terminal section; belongs to the transpeptidase family.</text>
</comment>
<evidence type="ECO:0000256" key="1">
    <source>
        <dbReference type="ARBA" id="ARBA00004752"/>
    </source>
</evidence>
<evidence type="ECO:0000256" key="4">
    <source>
        <dbReference type="ARBA" id="ARBA00022645"/>
    </source>
</evidence>
<comment type="similarity">
    <text evidence="3">In the N-terminal section; belongs to the glycosyltransferase 51 family.</text>
</comment>
<evidence type="ECO:0000256" key="17">
    <source>
        <dbReference type="SAM" id="Phobius"/>
    </source>
</evidence>
<dbReference type="PANTHER" id="PTHR32282:SF33">
    <property type="entry name" value="PEPTIDOGLYCAN GLYCOSYLTRANSFERASE"/>
    <property type="match status" value="1"/>
</dbReference>
<dbReference type="Pfam" id="PF00905">
    <property type="entry name" value="Transpeptidase"/>
    <property type="match status" value="1"/>
</dbReference>
<evidence type="ECO:0000256" key="13">
    <source>
        <dbReference type="ARBA" id="ARBA00034000"/>
    </source>
</evidence>
<name>A0A219B8G6_9SPHN</name>
<dbReference type="InterPro" id="IPR012338">
    <property type="entry name" value="Beta-lactam/transpept-like"/>
</dbReference>
<feature type="coiled-coil region" evidence="15">
    <location>
        <begin position="615"/>
        <end position="642"/>
    </location>
</feature>
<keyword evidence="15" id="KW-0175">Coiled coil</keyword>
<evidence type="ECO:0000256" key="2">
    <source>
        <dbReference type="ARBA" id="ARBA00007090"/>
    </source>
</evidence>
<dbReference type="RefSeq" id="WP_224199782.1">
    <property type="nucleotide sequence ID" value="NZ_NFZT01000001.1"/>
</dbReference>
<comment type="catalytic activity">
    <reaction evidence="13">
        <text>Preferential cleavage: (Ac)2-L-Lys-D-Ala-|-D-Ala. Also transpeptidation of peptidyl-alanyl moieties that are N-acyl substituents of D-alanine.</text>
        <dbReference type="EC" id="3.4.16.4"/>
    </reaction>
</comment>
<dbReference type="FunFam" id="1.10.3810.10:FF:000001">
    <property type="entry name" value="Penicillin-binding protein 1A"/>
    <property type="match status" value="1"/>
</dbReference>
<keyword evidence="9" id="KW-0133">Cell shape</keyword>
<keyword evidence="10" id="KW-0573">Peptidoglycan synthesis</keyword>
<dbReference type="InterPro" id="IPR001264">
    <property type="entry name" value="Glyco_trans_51"/>
</dbReference>
<keyword evidence="17" id="KW-0812">Transmembrane</keyword>
<dbReference type="InterPro" id="IPR001460">
    <property type="entry name" value="PCN-bd_Tpept"/>
</dbReference>
<dbReference type="GO" id="GO:0006508">
    <property type="term" value="P:proteolysis"/>
    <property type="evidence" value="ECO:0007669"/>
    <property type="project" value="UniProtKB-KW"/>
</dbReference>
<accession>A0A219B8G6</accession>
<keyword evidence="11" id="KW-0511">Multifunctional enzyme</keyword>